<evidence type="ECO:0000256" key="1">
    <source>
        <dbReference type="SAM" id="SignalP"/>
    </source>
</evidence>
<organism evidence="2 3">
    <name type="scientific">Pseudoalteromonas fenneropenaei</name>
    <dbReference type="NCBI Taxonomy" id="1737459"/>
    <lineage>
        <taxon>Bacteria</taxon>
        <taxon>Pseudomonadati</taxon>
        <taxon>Pseudomonadota</taxon>
        <taxon>Gammaproteobacteria</taxon>
        <taxon>Alteromonadales</taxon>
        <taxon>Pseudoalteromonadaceae</taxon>
        <taxon>Pseudoalteromonas</taxon>
    </lineage>
</organism>
<proteinExistence type="predicted"/>
<accession>A0ABV7CGX5</accession>
<protein>
    <submittedName>
        <fullName evidence="2">LPP20 family lipoprotein</fullName>
    </submittedName>
</protein>
<sequence>MVKFRLISLLALGLLSTACSSVFDKHVEYSVVEPDTYPVLRAVGYAPLKAQPGDSETERMLMAIKASKIEAYRELAEQVYGQKLGSNLTVKGAVTQNDVLRGQVQGMIRGAKVVKSYAVGDVYTTELELDMKRVFDLYITEIKPRKVKRVTYY</sequence>
<name>A0ABV7CGX5_9GAMM</name>
<dbReference type="RefSeq" id="WP_377121524.1">
    <property type="nucleotide sequence ID" value="NZ_JBHRSD010000010.1"/>
</dbReference>
<dbReference type="PROSITE" id="PS51257">
    <property type="entry name" value="PROKAR_LIPOPROTEIN"/>
    <property type="match status" value="1"/>
</dbReference>
<keyword evidence="3" id="KW-1185">Reference proteome</keyword>
<evidence type="ECO:0000313" key="2">
    <source>
        <dbReference type="EMBL" id="MFC3031862.1"/>
    </source>
</evidence>
<dbReference type="EMBL" id="JBHRSD010000010">
    <property type="protein sequence ID" value="MFC3031862.1"/>
    <property type="molecule type" value="Genomic_DNA"/>
</dbReference>
<gene>
    <name evidence="2" type="ORF">ACFOEE_04965</name>
</gene>
<dbReference type="Proteomes" id="UP001595453">
    <property type="component" value="Unassembled WGS sequence"/>
</dbReference>
<evidence type="ECO:0000313" key="3">
    <source>
        <dbReference type="Proteomes" id="UP001595453"/>
    </source>
</evidence>
<feature type="chain" id="PRO_5046084213" evidence="1">
    <location>
        <begin position="21"/>
        <end position="153"/>
    </location>
</feature>
<reference evidence="3" key="1">
    <citation type="journal article" date="2019" name="Int. J. Syst. Evol. Microbiol.">
        <title>The Global Catalogue of Microorganisms (GCM) 10K type strain sequencing project: providing services to taxonomists for standard genome sequencing and annotation.</title>
        <authorList>
            <consortium name="The Broad Institute Genomics Platform"/>
            <consortium name="The Broad Institute Genome Sequencing Center for Infectious Disease"/>
            <person name="Wu L."/>
            <person name="Ma J."/>
        </authorList>
    </citation>
    <scope>NUCLEOTIDE SEQUENCE [LARGE SCALE GENOMIC DNA]</scope>
    <source>
        <strain evidence="3">KCTC 42730</strain>
    </source>
</reference>
<dbReference type="InterPro" id="IPR007293">
    <property type="entry name" value="FlgP"/>
</dbReference>
<dbReference type="PIRSF" id="PIRSF028687">
    <property type="entry name" value="UCP028687"/>
    <property type="match status" value="1"/>
</dbReference>
<comment type="caution">
    <text evidence="2">The sequence shown here is derived from an EMBL/GenBank/DDBJ whole genome shotgun (WGS) entry which is preliminary data.</text>
</comment>
<keyword evidence="1" id="KW-0732">Signal</keyword>
<keyword evidence="2" id="KW-0449">Lipoprotein</keyword>
<feature type="signal peptide" evidence="1">
    <location>
        <begin position="1"/>
        <end position="20"/>
    </location>
</feature>